<feature type="region of interest" description="Disordered" evidence="6">
    <location>
        <begin position="525"/>
        <end position="580"/>
    </location>
</feature>
<feature type="compositionally biased region" description="Polar residues" evidence="6">
    <location>
        <begin position="180"/>
        <end position="205"/>
    </location>
</feature>
<dbReference type="GO" id="GO:0006369">
    <property type="term" value="P:termination of RNA polymerase II transcription"/>
    <property type="evidence" value="ECO:0007669"/>
    <property type="project" value="UniProtKB-ARBA"/>
</dbReference>
<dbReference type="SMR" id="A0A1G4KPC9"/>
<dbReference type="GO" id="GO:0031126">
    <property type="term" value="P:sno(s)RNA 3'-end processing"/>
    <property type="evidence" value="ECO:0007669"/>
    <property type="project" value="UniProtKB-ARBA"/>
</dbReference>
<dbReference type="FunFam" id="3.30.70.330:FF:000397">
    <property type="entry name" value="RNA binding protein Nrd1"/>
    <property type="match status" value="1"/>
</dbReference>
<keyword evidence="3 5" id="KW-0694">RNA-binding</keyword>
<evidence type="ECO:0000256" key="6">
    <source>
        <dbReference type="SAM" id="MobiDB-lite"/>
    </source>
</evidence>
<feature type="domain" description="RRM" evidence="7">
    <location>
        <begin position="350"/>
        <end position="416"/>
    </location>
</feature>
<dbReference type="Proteomes" id="UP000006853">
    <property type="component" value="Chromosome 1"/>
</dbReference>
<dbReference type="GO" id="GO:0032991">
    <property type="term" value="C:protein-containing complex"/>
    <property type="evidence" value="ECO:0007669"/>
    <property type="project" value="UniProtKB-ARBA"/>
</dbReference>
<feature type="compositionally biased region" description="Low complexity" evidence="6">
    <location>
        <begin position="151"/>
        <end position="162"/>
    </location>
</feature>
<dbReference type="GO" id="GO:0010629">
    <property type="term" value="P:negative regulation of gene expression"/>
    <property type="evidence" value="ECO:0007669"/>
    <property type="project" value="UniProtKB-ARBA"/>
</dbReference>
<dbReference type="GO" id="GO:0003723">
    <property type="term" value="F:RNA binding"/>
    <property type="evidence" value="ECO:0007669"/>
    <property type="project" value="UniProtKB-UniRule"/>
</dbReference>
<dbReference type="SUPFAM" id="SSF48464">
    <property type="entry name" value="ENTH/VHS domain"/>
    <property type="match status" value="1"/>
</dbReference>
<dbReference type="Gene3D" id="3.30.70.330">
    <property type="match status" value="1"/>
</dbReference>
<feature type="compositionally biased region" description="Low complexity" evidence="6">
    <location>
        <begin position="534"/>
        <end position="548"/>
    </location>
</feature>
<evidence type="ECO:0000256" key="5">
    <source>
        <dbReference type="PROSITE-ProRule" id="PRU00176"/>
    </source>
</evidence>
<dbReference type="CDD" id="cd16984">
    <property type="entry name" value="CID_Nrd1_like"/>
    <property type="match status" value="1"/>
</dbReference>
<reference evidence="9 10" key="1">
    <citation type="journal article" date="2011" name="J. Biotechnol.">
        <title>High-quality genome sequence of Pichia pastoris CBS7435.</title>
        <authorList>
            <person name="Kuberl A."/>
            <person name="Schneider J."/>
            <person name="Thallinger G.G."/>
            <person name="Anderl I."/>
            <person name="Wibberg D."/>
            <person name="Hajek T."/>
            <person name="Jaenicke S."/>
            <person name="Brinkrolf K."/>
            <person name="Goesmann A."/>
            <person name="Szczepanowski R."/>
            <person name="Puhler A."/>
            <person name="Schwab H."/>
            <person name="Glieder A."/>
            <person name="Pichler H."/>
        </authorList>
    </citation>
    <scope>NUCLEOTIDE SEQUENCE [LARGE SCALE GENOMIC DNA]</scope>
    <source>
        <strain evidence="10">ATCC 76273 / CBS 7435 / CECT 11047 / NRRL Y-11430 / Wegner 21-1</strain>
    </source>
</reference>
<comment type="subcellular location">
    <subcellularLocation>
        <location evidence="1">Nucleus</location>
    </subcellularLocation>
</comment>
<feature type="compositionally biased region" description="Polar residues" evidence="6">
    <location>
        <begin position="488"/>
        <end position="498"/>
    </location>
</feature>
<evidence type="ECO:0000313" key="10">
    <source>
        <dbReference type="Proteomes" id="UP000006853"/>
    </source>
</evidence>
<dbReference type="Gene3D" id="1.25.40.90">
    <property type="match status" value="1"/>
</dbReference>
<keyword evidence="10" id="KW-1185">Reference proteome</keyword>
<evidence type="ECO:0000256" key="2">
    <source>
        <dbReference type="ARBA" id="ARBA00022553"/>
    </source>
</evidence>
<keyword evidence="4" id="KW-0539">Nucleus</keyword>
<dbReference type="Pfam" id="PF00076">
    <property type="entry name" value="RRM_1"/>
    <property type="match status" value="1"/>
</dbReference>
<feature type="compositionally biased region" description="Polar residues" evidence="6">
    <location>
        <begin position="163"/>
        <end position="172"/>
    </location>
</feature>
<accession>A0A1G4KPC9</accession>
<keyword evidence="2" id="KW-0597">Phosphoprotein</keyword>
<evidence type="ECO:0000256" key="1">
    <source>
        <dbReference type="ARBA" id="ARBA00004123"/>
    </source>
</evidence>
<dbReference type="InterPro" id="IPR000504">
    <property type="entry name" value="RRM_dom"/>
</dbReference>
<protein>
    <submittedName>
        <fullName evidence="9">RNA-binding protein</fullName>
    </submittedName>
</protein>
<feature type="compositionally biased region" description="Polar residues" evidence="6">
    <location>
        <begin position="560"/>
        <end position="580"/>
    </location>
</feature>
<proteinExistence type="predicted"/>
<dbReference type="InterPro" id="IPR048892">
    <property type="entry name" value="Nrd1_Seb1_dom2"/>
</dbReference>
<dbReference type="InterPro" id="IPR012677">
    <property type="entry name" value="Nucleotide-bd_a/b_plait_sf"/>
</dbReference>
<organism evidence="9 10">
    <name type="scientific">Komagataella phaffii (strain ATCC 76273 / CBS 7435 / CECT 11047 / NRRL Y-11430 / Wegner 21-1)</name>
    <name type="common">Yeast</name>
    <name type="synonym">Pichia pastoris</name>
    <dbReference type="NCBI Taxonomy" id="981350"/>
    <lineage>
        <taxon>Eukaryota</taxon>
        <taxon>Fungi</taxon>
        <taxon>Dikarya</taxon>
        <taxon>Ascomycota</taxon>
        <taxon>Saccharomycotina</taxon>
        <taxon>Pichiomycetes</taxon>
        <taxon>Pichiales</taxon>
        <taxon>Pichiaceae</taxon>
        <taxon>Komagataella</taxon>
    </lineage>
</organism>
<sequence length="596" mass="65831">MSIAEFDATLKELKTLKAPGVSGSRIKKLVTFAVDNVSQESQLVDVMYDNFKFAPPTHKLGYVYVIDAVARRYFDLITGNPVNSDSKNGSFEAGVYKIQNIIKQVIEESFASGINEEQKEKLSKLVDIWSRFNTFESSILKDIKYKYFRSTTPPGSPPSSRSYLLQSGNSTETRSDPTAILQQLASQAGSVSKSAPNPGSTSSFVSPPAANAPVLSNPNDPNAIFQMLQQMHGGQMAQYQQPHQAQQLQQPLQQSHPQYQQFQPAQGRFQSQSQTQSYQDYRDRNEEDHSRRNDQRSRSRSPRRKEATNSTDSPTLFPGERNDPSNPHFRQKPLYYDNTLPQGSVKVLSRTVFVGGVNPGMDEIKLSTILRPFAEVQSVILNPGKKIAFVKVYSRQEAENVINNFVSQTNTSLRTRWGVGYGPRDCCDYQRGVSIIPIDRLTDADRRWAVEAGWGGTGGEPLTGGQVFEEPDIEVGHGVSSKAISRKMPTNSARNGPRSNRPGEMQDNVTPSASAVPQFAPNLIQSNPLGQLFNSPSSNATPNTNMNSLNSFASPPPQMQPSIPLSQSQQHPSASTQPDVNALFQNLASLVNNQNK</sequence>
<dbReference type="Pfam" id="PF21380">
    <property type="entry name" value="Nrd1-Seb1_dom2"/>
    <property type="match status" value="1"/>
</dbReference>
<evidence type="ECO:0000313" key="9">
    <source>
        <dbReference type="EMBL" id="SCV11861.1"/>
    </source>
</evidence>
<dbReference type="GO" id="GO:0031124">
    <property type="term" value="P:mRNA 3'-end processing"/>
    <property type="evidence" value="ECO:0007669"/>
    <property type="project" value="UniProtKB-ARBA"/>
</dbReference>
<reference evidence="9 10" key="2">
    <citation type="journal article" date="2016" name="FEMS Yeast Res.">
        <title>Curation of the genome annotation of Pichia pastoris (Komagataella phaffii) CBS7435 from gene level to protein function.</title>
        <authorList>
            <person name="Valli M."/>
            <person name="Tatto N.E."/>
            <person name="Peymann A."/>
            <person name="Gruber C."/>
            <person name="Landes N."/>
            <person name="Ekker H."/>
            <person name="Thallinger G.G."/>
            <person name="Mattanovich D."/>
            <person name="Gasser B."/>
            <person name="Graf A.B."/>
        </authorList>
    </citation>
    <scope>GENOME REANNOTATION</scope>
    <source>
        <strain evidence="9 10">ATCC 76273 / CBS 7435 / CECT 11047 / NRRL Y-11430 / Wegner 21-1</strain>
    </source>
</reference>
<dbReference type="AlphaFoldDB" id="A0A1G4KPC9"/>
<dbReference type="InterPro" id="IPR035979">
    <property type="entry name" value="RBD_domain_sf"/>
</dbReference>
<dbReference type="SUPFAM" id="SSF54928">
    <property type="entry name" value="RNA-binding domain, RBD"/>
    <property type="match status" value="1"/>
</dbReference>
<name>A0A1G4KPC9_KOMPC</name>
<dbReference type="InterPro" id="IPR008942">
    <property type="entry name" value="ENTH_VHS"/>
</dbReference>
<dbReference type="EMBL" id="FR839628">
    <property type="protein sequence ID" value="SCV11861.1"/>
    <property type="molecule type" value="Genomic_DNA"/>
</dbReference>
<dbReference type="Pfam" id="PF04818">
    <property type="entry name" value="CID"/>
    <property type="match status" value="1"/>
</dbReference>
<gene>
    <name evidence="9" type="primary">NRD1</name>
    <name evidence="9" type="ordered locus">PP7435_Chr1-2588</name>
</gene>
<dbReference type="SMART" id="SM00360">
    <property type="entry name" value="RRM"/>
    <property type="match status" value="1"/>
</dbReference>
<evidence type="ECO:0000256" key="4">
    <source>
        <dbReference type="ARBA" id="ARBA00023242"/>
    </source>
</evidence>
<feature type="domain" description="CID" evidence="8">
    <location>
        <begin position="1"/>
        <end position="151"/>
    </location>
</feature>
<evidence type="ECO:0000259" key="8">
    <source>
        <dbReference type="PROSITE" id="PS51391"/>
    </source>
</evidence>
<dbReference type="InterPro" id="IPR006569">
    <property type="entry name" value="CID_dom"/>
</dbReference>
<dbReference type="PROSITE" id="PS51391">
    <property type="entry name" value="CID"/>
    <property type="match status" value="1"/>
</dbReference>
<feature type="region of interest" description="Disordered" evidence="6">
    <location>
        <begin position="476"/>
        <end position="513"/>
    </location>
</feature>
<evidence type="ECO:0000256" key="3">
    <source>
        <dbReference type="ARBA" id="ARBA00022884"/>
    </source>
</evidence>
<feature type="region of interest" description="Disordered" evidence="6">
    <location>
        <begin position="151"/>
        <end position="218"/>
    </location>
</feature>
<dbReference type="SMART" id="SM00582">
    <property type="entry name" value="RPR"/>
    <property type="match status" value="1"/>
</dbReference>
<dbReference type="PROSITE" id="PS50102">
    <property type="entry name" value="RRM"/>
    <property type="match status" value="1"/>
</dbReference>
<dbReference type="GO" id="GO:0005634">
    <property type="term" value="C:nucleus"/>
    <property type="evidence" value="ECO:0007669"/>
    <property type="project" value="UniProtKB-SubCell"/>
</dbReference>
<evidence type="ECO:0000259" key="7">
    <source>
        <dbReference type="PROSITE" id="PS50102"/>
    </source>
</evidence>
<feature type="compositionally biased region" description="Low complexity" evidence="6">
    <location>
        <begin position="238"/>
        <end position="279"/>
    </location>
</feature>
<feature type="compositionally biased region" description="Basic and acidic residues" evidence="6">
    <location>
        <begin position="280"/>
        <end position="297"/>
    </location>
</feature>
<feature type="region of interest" description="Disordered" evidence="6">
    <location>
        <begin position="234"/>
        <end position="336"/>
    </location>
</feature>